<dbReference type="OrthoDB" id="11410at2157"/>
<dbReference type="Pfam" id="PF08350">
    <property type="entry name" value="FilR1_middle"/>
    <property type="match status" value="1"/>
</dbReference>
<dbReference type="RefSeq" id="WP_048167515.1">
    <property type="nucleotide sequence ID" value="NZ_CP009501.1"/>
</dbReference>
<dbReference type="PIRSF" id="PIRSF006692">
    <property type="entry name" value="TF_HTH_AF0396_prd"/>
    <property type="match status" value="1"/>
</dbReference>
<dbReference type="AlphaFoldDB" id="A0A0E3KZ23"/>
<dbReference type="InterPro" id="IPR013561">
    <property type="entry name" value="FilR1_middle_dom"/>
</dbReference>
<organism evidence="2 3">
    <name type="scientific">Methanosarcina thermophila (strain ATCC 43570 / DSM 1825 / OCM 12 / VKM B-1830 / TM-1)</name>
    <dbReference type="NCBI Taxonomy" id="523844"/>
    <lineage>
        <taxon>Archaea</taxon>
        <taxon>Methanobacteriati</taxon>
        <taxon>Methanobacteriota</taxon>
        <taxon>Stenosarchaea group</taxon>
        <taxon>Methanomicrobia</taxon>
        <taxon>Methanosarcinales</taxon>
        <taxon>Methanosarcinaceae</taxon>
        <taxon>Methanosarcina</taxon>
    </lineage>
</organism>
<dbReference type="Proteomes" id="UP000066529">
    <property type="component" value="Chromosome"/>
</dbReference>
<dbReference type="EMBL" id="CP009501">
    <property type="protein sequence ID" value="AKB13503.1"/>
    <property type="molecule type" value="Genomic_DNA"/>
</dbReference>
<dbReference type="PATRIC" id="fig|523844.20.peg.2156"/>
<dbReference type="KEGG" id="mthr:MSTHT_1745"/>
<accession>A0A0E3KZ23</accession>
<proteinExistence type="predicted"/>
<evidence type="ECO:0000313" key="3">
    <source>
        <dbReference type="Proteomes" id="UP000066529"/>
    </source>
</evidence>
<name>A0A0E3KZ23_METTT</name>
<dbReference type="InterPro" id="IPR016490">
    <property type="entry name" value="Tscrpt_reg_HTH_AF0396-typ3"/>
</dbReference>
<dbReference type="SUPFAM" id="SSF46785">
    <property type="entry name" value="Winged helix' DNA-binding domain"/>
    <property type="match status" value="1"/>
</dbReference>
<reference evidence="2 3" key="1">
    <citation type="submission" date="2014-07" db="EMBL/GenBank/DDBJ databases">
        <title>Methanogenic archaea and the global carbon cycle.</title>
        <authorList>
            <person name="Henriksen J.R."/>
            <person name="Luke J."/>
            <person name="Reinhart S."/>
            <person name="Benedict M.N."/>
            <person name="Youngblut N.D."/>
            <person name="Metcalf M.E."/>
            <person name="Whitaker R.J."/>
            <person name="Metcalf W.W."/>
        </authorList>
    </citation>
    <scope>NUCLEOTIDE SEQUENCE [LARGE SCALE GENOMIC DNA]</scope>
    <source>
        <strain evidence="3">ATCC 43570 / DSM 1825 / OCM 12 / VKM B-1830 / TM-1</strain>
    </source>
</reference>
<gene>
    <name evidence="2" type="ORF">MSTHT_1745</name>
</gene>
<protein>
    <submittedName>
        <fullName evidence="2">Transcriptional regulator, ArsR family</fullName>
    </submittedName>
</protein>
<dbReference type="InterPro" id="IPR036390">
    <property type="entry name" value="WH_DNA-bd_sf"/>
</dbReference>
<evidence type="ECO:0000313" key="2">
    <source>
        <dbReference type="EMBL" id="AKB13503.1"/>
    </source>
</evidence>
<feature type="domain" description="Methanogenesis regulatory protein FilR1 middle" evidence="1">
    <location>
        <begin position="126"/>
        <end position="254"/>
    </location>
</feature>
<sequence>MESSLLDVLFLSEKRKNLLLLLLDGPKNIEEIKSTLDVRSSPIMTQIKILMKHDLIVESNRLYKLSSIGEILVPKMKTILETFNVLDKNHDYWINQDMTSIPAEFLDEIGKLGDYIEVNPDRNHVFEYPKEVVKYLSESEKVMITSSFFLPIYPSLCIELAAKGTDITLVFTEYVYDRMLNDYKKELEHFLNLKYTKLYVCNNNNMKIASSIVTEKFMALSLFCNSGIYYNHNLISFDESALKWGRELFNHYKSISRPITKIPEPLPYPEHE</sequence>
<evidence type="ECO:0000259" key="1">
    <source>
        <dbReference type="Pfam" id="PF08350"/>
    </source>
</evidence>
<dbReference type="GeneID" id="41602894"/>
<dbReference type="HOGENOM" id="CLU_062767_1_1_2"/>